<dbReference type="Proteomes" id="UP000000768">
    <property type="component" value="Chromosome 7"/>
</dbReference>
<reference evidence="1 2" key="1">
    <citation type="journal article" date="2009" name="Nature">
        <title>The Sorghum bicolor genome and the diversification of grasses.</title>
        <authorList>
            <person name="Paterson A.H."/>
            <person name="Bowers J.E."/>
            <person name="Bruggmann R."/>
            <person name="Dubchak I."/>
            <person name="Grimwood J."/>
            <person name="Gundlach H."/>
            <person name="Haberer G."/>
            <person name="Hellsten U."/>
            <person name="Mitros T."/>
            <person name="Poliakov A."/>
            <person name="Schmutz J."/>
            <person name="Spannagl M."/>
            <person name="Tang H."/>
            <person name="Wang X."/>
            <person name="Wicker T."/>
            <person name="Bharti A.K."/>
            <person name="Chapman J."/>
            <person name="Feltus F.A."/>
            <person name="Gowik U."/>
            <person name="Grigoriev I.V."/>
            <person name="Lyons E."/>
            <person name="Maher C.A."/>
            <person name="Martis M."/>
            <person name="Narechania A."/>
            <person name="Otillar R.P."/>
            <person name="Penning B.W."/>
            <person name="Salamov A.A."/>
            <person name="Wang Y."/>
            <person name="Zhang L."/>
            <person name="Carpita N.C."/>
            <person name="Freeling M."/>
            <person name="Gingle A.R."/>
            <person name="Hash C.T."/>
            <person name="Keller B."/>
            <person name="Klein P."/>
            <person name="Kresovich S."/>
            <person name="McCann M.C."/>
            <person name="Ming R."/>
            <person name="Peterson D.G."/>
            <person name="Mehboob-ur-Rahman"/>
            <person name="Ware D."/>
            <person name="Westhoff P."/>
            <person name="Mayer K.F."/>
            <person name="Messing J."/>
            <person name="Rokhsar D.S."/>
        </authorList>
    </citation>
    <scope>NUCLEOTIDE SEQUENCE [LARGE SCALE GENOMIC DNA]</scope>
    <source>
        <strain evidence="2">cv. BTx623</strain>
    </source>
</reference>
<keyword evidence="2" id="KW-1185">Reference proteome</keyword>
<dbReference type="EMBL" id="CM000766">
    <property type="protein sequence ID" value="KXG24903.1"/>
    <property type="molecule type" value="Genomic_DNA"/>
</dbReference>
<proteinExistence type="predicted"/>
<name>A0A1B6PGT8_SORBI</name>
<dbReference type="AlphaFoldDB" id="A0A1B6PGT8"/>
<protein>
    <submittedName>
        <fullName evidence="1">Uncharacterized protein</fullName>
    </submittedName>
</protein>
<dbReference type="Gramene" id="KXG24903">
    <property type="protein sequence ID" value="KXG24903"/>
    <property type="gene ID" value="SORBI_3007G099000"/>
</dbReference>
<dbReference type="InParanoid" id="A0A1B6PGT8"/>
<sequence length="69" mass="8227">MIKKLLQMRKGLFPCDWFMSKAYFCHMVVANNTLIYHFPYVFHEFVAFYTALLKMCTCIESYLNNTLSV</sequence>
<organism evidence="1 2">
    <name type="scientific">Sorghum bicolor</name>
    <name type="common">Sorghum</name>
    <name type="synonym">Sorghum vulgare</name>
    <dbReference type="NCBI Taxonomy" id="4558"/>
    <lineage>
        <taxon>Eukaryota</taxon>
        <taxon>Viridiplantae</taxon>
        <taxon>Streptophyta</taxon>
        <taxon>Embryophyta</taxon>
        <taxon>Tracheophyta</taxon>
        <taxon>Spermatophyta</taxon>
        <taxon>Magnoliopsida</taxon>
        <taxon>Liliopsida</taxon>
        <taxon>Poales</taxon>
        <taxon>Poaceae</taxon>
        <taxon>PACMAD clade</taxon>
        <taxon>Panicoideae</taxon>
        <taxon>Andropogonodae</taxon>
        <taxon>Andropogoneae</taxon>
        <taxon>Sorghinae</taxon>
        <taxon>Sorghum</taxon>
    </lineage>
</organism>
<evidence type="ECO:0000313" key="2">
    <source>
        <dbReference type="Proteomes" id="UP000000768"/>
    </source>
</evidence>
<gene>
    <name evidence="1" type="ORF">SORBI_3007G099000</name>
</gene>
<accession>A0A1B6PGT8</accession>
<evidence type="ECO:0000313" key="1">
    <source>
        <dbReference type="EMBL" id="KXG24903.1"/>
    </source>
</evidence>
<reference evidence="2" key="2">
    <citation type="journal article" date="2018" name="Plant J.">
        <title>The Sorghum bicolor reference genome: improved assembly, gene annotations, a transcriptome atlas, and signatures of genome organization.</title>
        <authorList>
            <person name="McCormick R.F."/>
            <person name="Truong S.K."/>
            <person name="Sreedasyam A."/>
            <person name="Jenkins J."/>
            <person name="Shu S."/>
            <person name="Sims D."/>
            <person name="Kennedy M."/>
            <person name="Amirebrahimi M."/>
            <person name="Weers B.D."/>
            <person name="McKinley B."/>
            <person name="Mattison A."/>
            <person name="Morishige D.T."/>
            <person name="Grimwood J."/>
            <person name="Schmutz J."/>
            <person name="Mullet J.E."/>
        </authorList>
    </citation>
    <scope>NUCLEOTIDE SEQUENCE [LARGE SCALE GENOMIC DNA]</scope>
    <source>
        <strain evidence="2">cv. BTx623</strain>
    </source>
</reference>